<evidence type="ECO:0000313" key="2">
    <source>
        <dbReference type="EMBL" id="KGB74884.1"/>
    </source>
</evidence>
<feature type="compositionally biased region" description="Low complexity" evidence="1">
    <location>
        <begin position="1"/>
        <end position="15"/>
    </location>
</feature>
<dbReference type="GeneID" id="88176946"/>
<sequence>MSANTTRRSSTSAYSRDWKTSDQRGGGTKNSKVPHYSHDGSERRESDGTYIRSPPARKKGFFKKMFGCTCFEFDEGSDPVARYRPRYDAVRTRSPPEPVPPYSREDPHPPSRPFPAADRSIASLDSTTSFPAQDQSHLLFLPAKRRPEDETQKTYTPSNGSFAGGTAGGAGAGGTC</sequence>
<keyword evidence="3" id="KW-1185">Reference proteome</keyword>
<dbReference type="RefSeq" id="XP_062880862.1">
    <property type="nucleotide sequence ID" value="XM_063024792.1"/>
</dbReference>
<feature type="compositionally biased region" description="Basic and acidic residues" evidence="1">
    <location>
        <begin position="36"/>
        <end position="47"/>
    </location>
</feature>
<evidence type="ECO:0000313" key="3">
    <source>
        <dbReference type="Proteomes" id="UP000029445"/>
    </source>
</evidence>
<accession>A0A095C529</accession>
<protein>
    <submittedName>
        <fullName evidence="2">Uncharacterized protein</fullName>
    </submittedName>
</protein>
<proteinExistence type="predicted"/>
<reference evidence="2 3" key="2">
    <citation type="journal article" date="2018" name="Proc. Natl. Acad. Sci.">
        <title>RNAi is a critical determinant of centromere evolution in closely related fungi.</title>
        <authorList>
            <person name="Yadav V."/>
            <person name="Sun S."/>
            <person name="Billmyre R.B."/>
            <person name="Thimmappa B.C."/>
            <person name="Shea T."/>
            <person name="Lintner R."/>
            <person name="Bakkeren G."/>
            <person name="Cuomo C.A."/>
            <person name="Heitman J."/>
            <person name="Sanyal K."/>
        </authorList>
    </citation>
    <scope>NUCLEOTIDE SEQUENCE [LARGE SCALE GENOMIC DNA]</scope>
    <source>
        <strain evidence="2 3">R265</strain>
    </source>
</reference>
<dbReference type="EMBL" id="CP025760">
    <property type="protein sequence ID" value="KGB74884.1"/>
    <property type="molecule type" value="Genomic_DNA"/>
</dbReference>
<feature type="region of interest" description="Disordered" evidence="1">
    <location>
        <begin position="72"/>
        <end position="176"/>
    </location>
</feature>
<reference evidence="2 3" key="1">
    <citation type="journal article" date="2011" name="MBio">
        <title>Genome variation in Cryptococcus gattii, an emerging pathogen of immunocompetent hosts.</title>
        <authorList>
            <person name="D'Souza C.A."/>
            <person name="Kronstad J.W."/>
            <person name="Taylor G."/>
            <person name="Warren R."/>
            <person name="Yuen M."/>
            <person name="Hu G."/>
            <person name="Jung W.H."/>
            <person name="Sham A."/>
            <person name="Kidd S.E."/>
            <person name="Tangen K."/>
            <person name="Lee N."/>
            <person name="Zeilmaker T."/>
            <person name="Sawkins J."/>
            <person name="McVicker G."/>
            <person name="Shah S."/>
            <person name="Gnerre S."/>
            <person name="Griggs A."/>
            <person name="Zeng Q."/>
            <person name="Bartlett K."/>
            <person name="Li W."/>
            <person name="Wang X."/>
            <person name="Heitman J."/>
            <person name="Stajich J.E."/>
            <person name="Fraser J.A."/>
            <person name="Meyer W."/>
            <person name="Carter D."/>
            <person name="Schein J."/>
            <person name="Krzywinski M."/>
            <person name="Kwon-Chung K.J."/>
            <person name="Varma A."/>
            <person name="Wang J."/>
            <person name="Brunham R."/>
            <person name="Fyfe M."/>
            <person name="Ouellette B.F."/>
            <person name="Siddiqui A."/>
            <person name="Marra M."/>
            <person name="Jones S."/>
            <person name="Holt R."/>
            <person name="Birren B.W."/>
            <person name="Galagan J.E."/>
            <person name="Cuomo C.A."/>
        </authorList>
    </citation>
    <scope>NUCLEOTIDE SEQUENCE [LARGE SCALE GENOMIC DNA]</scope>
    <source>
        <strain evidence="2 3">R265</strain>
    </source>
</reference>
<dbReference type="HOGENOM" id="CLU_1539976_0_0_1"/>
<dbReference type="VEuPathDB" id="FungiDB:CNBG_0722"/>
<dbReference type="KEGG" id="cdeu:CNBG_0722"/>
<dbReference type="OrthoDB" id="2563169at2759"/>
<evidence type="ECO:0000256" key="1">
    <source>
        <dbReference type="SAM" id="MobiDB-lite"/>
    </source>
</evidence>
<gene>
    <name evidence="2" type="ORF">CNBG_0722</name>
</gene>
<dbReference type="Proteomes" id="UP000029445">
    <property type="component" value="Chromosome 2"/>
</dbReference>
<name>A0A095C529_CRYD2</name>
<dbReference type="AlphaFoldDB" id="A0A095C529"/>
<organism evidence="2 3">
    <name type="scientific">Cryptococcus deuterogattii (strain R265)</name>
    <name type="common">Cryptococcus gattii VGII (strain R265)</name>
    <dbReference type="NCBI Taxonomy" id="294750"/>
    <lineage>
        <taxon>Eukaryota</taxon>
        <taxon>Fungi</taxon>
        <taxon>Dikarya</taxon>
        <taxon>Basidiomycota</taxon>
        <taxon>Agaricomycotina</taxon>
        <taxon>Tremellomycetes</taxon>
        <taxon>Tremellales</taxon>
        <taxon>Cryptococcaceae</taxon>
        <taxon>Cryptococcus</taxon>
        <taxon>Cryptococcus gattii species complex</taxon>
    </lineage>
</organism>
<feature type="compositionally biased region" description="Polar residues" evidence="1">
    <location>
        <begin position="123"/>
        <end position="136"/>
    </location>
</feature>
<feature type="region of interest" description="Disordered" evidence="1">
    <location>
        <begin position="1"/>
        <end position="56"/>
    </location>
</feature>
<feature type="compositionally biased region" description="Gly residues" evidence="1">
    <location>
        <begin position="162"/>
        <end position="176"/>
    </location>
</feature>